<name>A0A553UIS2_9HELI</name>
<comment type="caution">
    <text evidence="2">The sequence shown here is derived from an EMBL/GenBank/DDBJ whole genome shotgun (WGS) entry which is preliminary data.</text>
</comment>
<organism evidence="2 3">
    <name type="scientific">Helicobacter mehlei</name>
    <dbReference type="NCBI Taxonomy" id="2316080"/>
    <lineage>
        <taxon>Bacteria</taxon>
        <taxon>Pseudomonadati</taxon>
        <taxon>Campylobacterota</taxon>
        <taxon>Epsilonproteobacteria</taxon>
        <taxon>Campylobacterales</taxon>
        <taxon>Helicobacteraceae</taxon>
        <taxon>Helicobacter</taxon>
    </lineage>
</organism>
<dbReference type="Proteomes" id="UP000319322">
    <property type="component" value="Unassembled WGS sequence"/>
</dbReference>
<reference evidence="3" key="1">
    <citation type="submission" date="2019-07" db="EMBL/GenBank/DDBJ databases">
        <title>Helicobacter labacensis sp. nov., Helicobacter mehlei sp. nov. and Helicobacter vulpis sp. nov., isolated from gastric mucosa of red fox (Vulpis vulpis).</title>
        <authorList>
            <person name="Papic B."/>
        </authorList>
    </citation>
    <scope>NUCLEOTIDE SEQUENCE [LARGE SCALE GENOMIC DNA]</scope>
    <source>
        <strain evidence="3">L8b</strain>
    </source>
</reference>
<feature type="region of interest" description="Disordered" evidence="1">
    <location>
        <begin position="29"/>
        <end position="49"/>
    </location>
</feature>
<dbReference type="RefSeq" id="WP_120948334.1">
    <property type="nucleotide sequence ID" value="NZ_QXQS01000008.1"/>
</dbReference>
<reference evidence="2 3" key="2">
    <citation type="submission" date="2019-07" db="EMBL/GenBank/DDBJ databases">
        <title>Helicobacter labacensis sp. nov., Helicobacter mehlei sp. nov. and Helicobacter vulpis sp. nov., isolated from gastric mucosa of red fox (Vulpis vulpis).</title>
        <authorList>
            <person name="Kusar D."/>
            <person name="Gruntar I."/>
            <person name="Pate M."/>
            <person name="Zajc U."/>
            <person name="Ocepek M."/>
        </authorList>
    </citation>
    <scope>NUCLEOTIDE SEQUENCE [LARGE SCALE GENOMIC DNA]</scope>
    <source>
        <strain evidence="2 3">L8b</strain>
    </source>
</reference>
<sequence length="86" mass="9948">MAMRWGCSRRICALTPLFASISYNAPFTQEESMSSQKEAHRRSNQRRVKDAQTALLRQNKPDQFLHDDILYANTLQGYFFETSCGL</sequence>
<dbReference type="EMBL" id="VKGC01000030">
    <property type="protein sequence ID" value="TSA80108.1"/>
    <property type="molecule type" value="Genomic_DNA"/>
</dbReference>
<dbReference type="AlphaFoldDB" id="A0A553UIS2"/>
<evidence type="ECO:0000256" key="1">
    <source>
        <dbReference type="SAM" id="MobiDB-lite"/>
    </source>
</evidence>
<keyword evidence="3" id="KW-1185">Reference proteome</keyword>
<evidence type="ECO:0000313" key="2">
    <source>
        <dbReference type="EMBL" id="TSA80108.1"/>
    </source>
</evidence>
<evidence type="ECO:0000313" key="3">
    <source>
        <dbReference type="Proteomes" id="UP000319322"/>
    </source>
</evidence>
<reference evidence="2 3" key="3">
    <citation type="submission" date="2019-07" db="EMBL/GenBank/DDBJ databases">
        <authorList>
            <person name="Papic B."/>
        </authorList>
    </citation>
    <scope>NUCLEOTIDE SEQUENCE [LARGE SCALE GENOMIC DNA]</scope>
    <source>
        <strain evidence="2 3">L8b</strain>
    </source>
</reference>
<gene>
    <name evidence="2" type="ORF">FNE76_07555</name>
</gene>
<proteinExistence type="predicted"/>
<accession>A0A553UIS2</accession>
<protein>
    <submittedName>
        <fullName evidence="2">Uncharacterized protein</fullName>
    </submittedName>
</protein>